<feature type="transmembrane region" description="Helical" evidence="1">
    <location>
        <begin position="20"/>
        <end position="47"/>
    </location>
</feature>
<evidence type="ECO:0000256" key="1">
    <source>
        <dbReference type="SAM" id="Phobius"/>
    </source>
</evidence>
<feature type="transmembrane region" description="Helical" evidence="1">
    <location>
        <begin position="86"/>
        <end position="104"/>
    </location>
</feature>
<keyword evidence="1" id="KW-0812">Transmembrane</keyword>
<feature type="transmembrane region" description="Helical" evidence="1">
    <location>
        <begin position="163"/>
        <end position="180"/>
    </location>
</feature>
<gene>
    <name evidence="2" type="ORF">Q4Q35_06695</name>
</gene>
<sequence length="403" mass="46347">MQSLNKDKIENVGLNGKLLILTFFIFNAVFLPPPLLWINFLSVFYVFKVLNSKSVFILIVFVLLLGLFSAIHFYNGVDIESYRNSSLIYILVAYTAITARVYLVNNSIKFDAFYKLIVKYNFVLYIVGLFLYFLDIPSKVFIVYNYEEGGLPRMRGLLYEPSFYAYLLTPWIIYAMLKNIKSKANKSDLKYFILLVIPFVSTASIGVVSALFMALGVVGFLRVFSYMKLNRKVVIVTASVFFALIITVLLYPEIILSRVVSILNGEDGSANQRTIGSLDVSYQIMKEKSTLFGIGSGQIKIIGNDIFNNYFNYQKSNIARIPNAIGETMTIFGFVGLTIRLFIQFIIFIYYKVYNNNYLLALFLFLFIYQFTGSFITSTIEYIFWLLLTIPVFREFKFGHNRS</sequence>
<dbReference type="EMBL" id="JAUOEK010000072">
    <property type="protein sequence ID" value="MDO5969488.1"/>
    <property type="molecule type" value="Genomic_DNA"/>
</dbReference>
<evidence type="ECO:0000313" key="3">
    <source>
        <dbReference type="Proteomes" id="UP001176883"/>
    </source>
</evidence>
<dbReference type="RefSeq" id="WP_303277179.1">
    <property type="nucleotide sequence ID" value="NZ_JAUOEK010000072.1"/>
</dbReference>
<reference evidence="2" key="1">
    <citation type="submission" date="2023-07" db="EMBL/GenBank/DDBJ databases">
        <title>Two novel species in the genus Flavivirga.</title>
        <authorList>
            <person name="Kwon K."/>
        </authorList>
    </citation>
    <scope>NUCLEOTIDE SEQUENCE</scope>
    <source>
        <strain evidence="2">KCTC 52353</strain>
    </source>
</reference>
<proteinExistence type="predicted"/>
<feature type="transmembrane region" description="Helical" evidence="1">
    <location>
        <begin position="330"/>
        <end position="351"/>
    </location>
</feature>
<keyword evidence="1" id="KW-1133">Transmembrane helix</keyword>
<feature type="transmembrane region" description="Helical" evidence="1">
    <location>
        <begin position="233"/>
        <end position="251"/>
    </location>
</feature>
<feature type="transmembrane region" description="Helical" evidence="1">
    <location>
        <begin position="54"/>
        <end position="74"/>
    </location>
</feature>
<organism evidence="2 3">
    <name type="scientific">Flavivirga aquimarina</name>
    <dbReference type="NCBI Taxonomy" id="2027862"/>
    <lineage>
        <taxon>Bacteria</taxon>
        <taxon>Pseudomonadati</taxon>
        <taxon>Bacteroidota</taxon>
        <taxon>Flavobacteriia</taxon>
        <taxon>Flavobacteriales</taxon>
        <taxon>Flavobacteriaceae</taxon>
        <taxon>Flavivirga</taxon>
    </lineage>
</organism>
<keyword evidence="1" id="KW-0472">Membrane</keyword>
<keyword evidence="3" id="KW-1185">Reference proteome</keyword>
<feature type="transmembrane region" description="Helical" evidence="1">
    <location>
        <begin position="116"/>
        <end position="134"/>
    </location>
</feature>
<feature type="transmembrane region" description="Helical" evidence="1">
    <location>
        <begin position="357"/>
        <end position="388"/>
    </location>
</feature>
<comment type="caution">
    <text evidence="2">The sequence shown here is derived from an EMBL/GenBank/DDBJ whole genome shotgun (WGS) entry which is preliminary data.</text>
</comment>
<protein>
    <recommendedName>
        <fullName evidence="4">O-antigen ligase domain-containing protein</fullName>
    </recommendedName>
</protein>
<feature type="transmembrane region" description="Helical" evidence="1">
    <location>
        <begin position="192"/>
        <end position="221"/>
    </location>
</feature>
<name>A0ABT8W8S6_9FLAO</name>
<dbReference type="Proteomes" id="UP001176883">
    <property type="component" value="Unassembled WGS sequence"/>
</dbReference>
<evidence type="ECO:0008006" key="4">
    <source>
        <dbReference type="Google" id="ProtNLM"/>
    </source>
</evidence>
<accession>A0ABT8W8S6</accession>
<evidence type="ECO:0000313" key="2">
    <source>
        <dbReference type="EMBL" id="MDO5969488.1"/>
    </source>
</evidence>